<feature type="region of interest" description="Disordered" evidence="1">
    <location>
        <begin position="1"/>
        <end position="36"/>
    </location>
</feature>
<protein>
    <recommendedName>
        <fullName evidence="3">Fibronectin type-III domain-containing protein</fullName>
    </recommendedName>
</protein>
<name>A0A383AHN2_9ZZZZ</name>
<sequence length="211" mass="23719">FNVTPNIDDLKIHIGPPPKERQNNKPGSSKNNKIRSATWKAIDRNGDKLLFTIYYKEINEKNWKLIKKELTSPSHTWDSTSMPNGQYELKVEATDKLSNIASEAISIEKISDPFDIDNTQPVLAAIKSNPTEDSIFQISCVVTDELSPISSASYKIDSAEHWQAMFSEDGILDSHREVLLLETKKLEGEEHTITIMVTDASGNRSVARGRF</sequence>
<proteinExistence type="predicted"/>
<feature type="non-terminal residue" evidence="2">
    <location>
        <position position="1"/>
    </location>
</feature>
<organism evidence="2">
    <name type="scientific">marine metagenome</name>
    <dbReference type="NCBI Taxonomy" id="408172"/>
    <lineage>
        <taxon>unclassified sequences</taxon>
        <taxon>metagenomes</taxon>
        <taxon>ecological metagenomes</taxon>
    </lineage>
</organism>
<gene>
    <name evidence="2" type="ORF">METZ01_LOCUS459947</name>
</gene>
<reference evidence="2" key="1">
    <citation type="submission" date="2018-05" db="EMBL/GenBank/DDBJ databases">
        <authorList>
            <person name="Lanie J.A."/>
            <person name="Ng W.-L."/>
            <person name="Kazmierczak K.M."/>
            <person name="Andrzejewski T.M."/>
            <person name="Davidsen T.M."/>
            <person name="Wayne K.J."/>
            <person name="Tettelin H."/>
            <person name="Glass J.I."/>
            <person name="Rusch D."/>
            <person name="Podicherti R."/>
            <person name="Tsui H.-C.T."/>
            <person name="Winkler M.E."/>
        </authorList>
    </citation>
    <scope>NUCLEOTIDE SEQUENCE</scope>
</reference>
<dbReference type="SUPFAM" id="SSF49265">
    <property type="entry name" value="Fibronectin type III"/>
    <property type="match status" value="1"/>
</dbReference>
<dbReference type="InterPro" id="IPR036116">
    <property type="entry name" value="FN3_sf"/>
</dbReference>
<evidence type="ECO:0000256" key="1">
    <source>
        <dbReference type="SAM" id="MobiDB-lite"/>
    </source>
</evidence>
<evidence type="ECO:0008006" key="3">
    <source>
        <dbReference type="Google" id="ProtNLM"/>
    </source>
</evidence>
<dbReference type="EMBL" id="UINC01192115">
    <property type="protein sequence ID" value="SVE07093.1"/>
    <property type="molecule type" value="Genomic_DNA"/>
</dbReference>
<evidence type="ECO:0000313" key="2">
    <source>
        <dbReference type="EMBL" id="SVE07093.1"/>
    </source>
</evidence>
<feature type="compositionally biased region" description="Basic and acidic residues" evidence="1">
    <location>
        <begin position="8"/>
        <end position="23"/>
    </location>
</feature>
<accession>A0A383AHN2</accession>
<feature type="compositionally biased region" description="Polar residues" evidence="1">
    <location>
        <begin position="24"/>
        <end position="35"/>
    </location>
</feature>
<dbReference type="AlphaFoldDB" id="A0A383AHN2"/>